<dbReference type="EMBL" id="JBCLYO010000002">
    <property type="protein sequence ID" value="KAL0092839.1"/>
    <property type="molecule type" value="Genomic_DNA"/>
</dbReference>
<feature type="non-terminal residue" evidence="2">
    <location>
        <position position="1"/>
    </location>
</feature>
<reference evidence="2 3" key="1">
    <citation type="submission" date="2024-04" db="EMBL/GenBank/DDBJ databases">
        <title>Symmetric and asymmetric DNA N6-adenine methylation regulates different biological responses in Mucorales.</title>
        <authorList>
            <consortium name="Lawrence Berkeley National Laboratory"/>
            <person name="Lax C."/>
            <person name="Mondo S.J."/>
            <person name="Osorio-Concepcion M."/>
            <person name="Muszewska A."/>
            <person name="Corrochano-Luque M."/>
            <person name="Gutierrez G."/>
            <person name="Riley R."/>
            <person name="Lipzen A."/>
            <person name="Guo J."/>
            <person name="Hundley H."/>
            <person name="Amirebrahimi M."/>
            <person name="Ng V."/>
            <person name="Lorenzo-Gutierrez D."/>
            <person name="Binder U."/>
            <person name="Yang J."/>
            <person name="Song Y."/>
            <person name="Canovas D."/>
            <person name="Navarro E."/>
            <person name="Freitag M."/>
            <person name="Gabaldon T."/>
            <person name="Grigoriev I.V."/>
            <person name="Corrochano L.M."/>
            <person name="Nicolas F.E."/>
            <person name="Garre V."/>
        </authorList>
    </citation>
    <scope>NUCLEOTIDE SEQUENCE [LARGE SCALE GENOMIC DNA]</scope>
    <source>
        <strain evidence="2 3">L51</strain>
    </source>
</reference>
<dbReference type="Proteomes" id="UP001448207">
    <property type="component" value="Unassembled WGS sequence"/>
</dbReference>
<accession>A0ABR3BB53</accession>
<evidence type="ECO:0000313" key="3">
    <source>
        <dbReference type="Proteomes" id="UP001448207"/>
    </source>
</evidence>
<gene>
    <name evidence="2" type="ORF">J3Q64DRAFT_1721805</name>
</gene>
<protein>
    <submittedName>
        <fullName evidence="2">Uncharacterized protein</fullName>
    </submittedName>
</protein>
<feature type="transmembrane region" description="Helical" evidence="1">
    <location>
        <begin position="39"/>
        <end position="55"/>
    </location>
</feature>
<name>A0ABR3BB53_PHYBL</name>
<comment type="caution">
    <text evidence="2">The sequence shown here is derived from an EMBL/GenBank/DDBJ whole genome shotgun (WGS) entry which is preliminary data.</text>
</comment>
<keyword evidence="1" id="KW-1133">Transmembrane helix</keyword>
<keyword evidence="3" id="KW-1185">Reference proteome</keyword>
<evidence type="ECO:0000313" key="2">
    <source>
        <dbReference type="EMBL" id="KAL0092839.1"/>
    </source>
</evidence>
<organism evidence="2 3">
    <name type="scientific">Phycomyces blakesleeanus</name>
    <dbReference type="NCBI Taxonomy" id="4837"/>
    <lineage>
        <taxon>Eukaryota</taxon>
        <taxon>Fungi</taxon>
        <taxon>Fungi incertae sedis</taxon>
        <taxon>Mucoromycota</taxon>
        <taxon>Mucoromycotina</taxon>
        <taxon>Mucoromycetes</taxon>
        <taxon>Mucorales</taxon>
        <taxon>Phycomycetaceae</taxon>
        <taxon>Phycomyces</taxon>
    </lineage>
</organism>
<proteinExistence type="predicted"/>
<keyword evidence="1" id="KW-0812">Transmembrane</keyword>
<keyword evidence="1" id="KW-0472">Membrane</keyword>
<evidence type="ECO:0000256" key="1">
    <source>
        <dbReference type="SAM" id="Phobius"/>
    </source>
</evidence>
<feature type="transmembrane region" description="Helical" evidence="1">
    <location>
        <begin position="15"/>
        <end position="32"/>
    </location>
</feature>
<sequence length="76" mass="9077">MCDVVFVLGFHNLQSTHWVFIYLFIFAFYFLHTITAHNLYVNIFIIIIYAYSYIIQRNNVPGNKQTLSIYASHKRL</sequence>